<dbReference type="EMBL" id="LQYI01000010">
    <property type="protein sequence ID" value="KYC73177.1"/>
    <property type="molecule type" value="Genomic_DNA"/>
</dbReference>
<name>A0A150KI80_HEYCO</name>
<dbReference type="InterPro" id="IPR000515">
    <property type="entry name" value="MetI-like"/>
</dbReference>
<reference evidence="9 10" key="1">
    <citation type="submission" date="2016-01" db="EMBL/GenBank/DDBJ databases">
        <title>Genome Sequences of Twelve Sporeforming Bacillus Species Isolated from Foods.</title>
        <authorList>
            <person name="Berendsen E.M."/>
            <person name="Wells-Bennik M.H."/>
            <person name="Krawcyk A.O."/>
            <person name="De Jong A."/>
            <person name="Holsappel S."/>
            <person name="Eijlander R.T."/>
            <person name="Kuipers O.P."/>
        </authorList>
    </citation>
    <scope>NUCLEOTIDE SEQUENCE [LARGE SCALE GENOMIC DNA]</scope>
    <source>
        <strain evidence="9 10">B4099</strain>
    </source>
</reference>
<comment type="subcellular location">
    <subcellularLocation>
        <location evidence="1 7">Cell membrane</location>
        <topology evidence="1 7">Multi-pass membrane protein</topology>
    </subcellularLocation>
</comment>
<feature type="transmembrane region" description="Helical" evidence="7">
    <location>
        <begin position="287"/>
        <end position="304"/>
    </location>
</feature>
<gene>
    <name evidence="9" type="ORF">B4099_1535</name>
</gene>
<dbReference type="Proteomes" id="UP000075304">
    <property type="component" value="Unassembled WGS sequence"/>
</dbReference>
<evidence type="ECO:0000256" key="6">
    <source>
        <dbReference type="ARBA" id="ARBA00023136"/>
    </source>
</evidence>
<evidence type="ECO:0000256" key="2">
    <source>
        <dbReference type="ARBA" id="ARBA00022448"/>
    </source>
</evidence>
<feature type="transmembrane region" description="Helical" evidence="7">
    <location>
        <begin position="29"/>
        <end position="51"/>
    </location>
</feature>
<evidence type="ECO:0000256" key="7">
    <source>
        <dbReference type="RuleBase" id="RU363032"/>
    </source>
</evidence>
<feature type="domain" description="ABC transmembrane type-1" evidence="8">
    <location>
        <begin position="89"/>
        <end position="301"/>
    </location>
</feature>
<dbReference type="PROSITE" id="PS50928">
    <property type="entry name" value="ABC_TM1"/>
    <property type="match status" value="1"/>
</dbReference>
<organism evidence="9 10">
    <name type="scientific">Heyndrickxia coagulans</name>
    <name type="common">Weizmannia coagulans</name>
    <dbReference type="NCBI Taxonomy" id="1398"/>
    <lineage>
        <taxon>Bacteria</taxon>
        <taxon>Bacillati</taxon>
        <taxon>Bacillota</taxon>
        <taxon>Bacilli</taxon>
        <taxon>Bacillales</taxon>
        <taxon>Bacillaceae</taxon>
        <taxon>Heyndrickxia</taxon>
    </lineage>
</organism>
<evidence type="ECO:0000256" key="3">
    <source>
        <dbReference type="ARBA" id="ARBA00022475"/>
    </source>
</evidence>
<evidence type="ECO:0000313" key="9">
    <source>
        <dbReference type="EMBL" id="KYC73177.1"/>
    </source>
</evidence>
<dbReference type="AlphaFoldDB" id="A0A150KI80"/>
<dbReference type="Pfam" id="PF00528">
    <property type="entry name" value="BPD_transp_1"/>
    <property type="match status" value="1"/>
</dbReference>
<evidence type="ECO:0000256" key="5">
    <source>
        <dbReference type="ARBA" id="ARBA00022989"/>
    </source>
</evidence>
<dbReference type="InterPro" id="IPR051393">
    <property type="entry name" value="ABC_transporter_permease"/>
</dbReference>
<protein>
    <recommendedName>
        <fullName evidence="8">ABC transmembrane type-1 domain-containing protein</fullName>
    </recommendedName>
</protein>
<dbReference type="PANTHER" id="PTHR30193:SF37">
    <property type="entry name" value="INNER MEMBRANE ABC TRANSPORTER PERMEASE PROTEIN YCJO"/>
    <property type="match status" value="1"/>
</dbReference>
<evidence type="ECO:0000313" key="10">
    <source>
        <dbReference type="Proteomes" id="UP000075304"/>
    </source>
</evidence>
<evidence type="ECO:0000259" key="8">
    <source>
        <dbReference type="PROSITE" id="PS50928"/>
    </source>
</evidence>
<feature type="transmembrane region" description="Helical" evidence="7">
    <location>
        <begin position="126"/>
        <end position="146"/>
    </location>
</feature>
<dbReference type="GO" id="GO:0005886">
    <property type="term" value="C:plasma membrane"/>
    <property type="evidence" value="ECO:0007669"/>
    <property type="project" value="UniProtKB-SubCell"/>
</dbReference>
<keyword evidence="6 7" id="KW-0472">Membrane</keyword>
<feature type="transmembrane region" description="Helical" evidence="7">
    <location>
        <begin position="224"/>
        <end position="245"/>
    </location>
</feature>
<dbReference type="PANTHER" id="PTHR30193">
    <property type="entry name" value="ABC TRANSPORTER PERMEASE PROTEIN"/>
    <property type="match status" value="1"/>
</dbReference>
<dbReference type="PATRIC" id="fig|1398.25.peg.33"/>
<dbReference type="InterPro" id="IPR035906">
    <property type="entry name" value="MetI-like_sf"/>
</dbReference>
<keyword evidence="5 7" id="KW-1133">Transmembrane helix</keyword>
<keyword evidence="3" id="KW-1003">Cell membrane</keyword>
<dbReference type="RefSeq" id="WP_061574238.1">
    <property type="nucleotide sequence ID" value="NZ_LQYI01000010.1"/>
</dbReference>
<sequence>MIQNLSAGEAINVQLEQEKKTKRRYGDAVTGWLFLLPSLILLAVFIFYPMFRTVFLSFYLTDFAGHPTVFAGLSNFKELFTSADYRQSLLYTLMFTAGTVAATVIISLFLALLANEKLKGIGFFRTIFASTMGISVSVASVFWMFLFNPSIGLMNRLMQLFHLPAVSWLTDPHWALFSISLSTVWMNTGFSFLILLGGLQHIDQNLYESAQITGIPYLTQVRRITLPLLSPTLFFVIIVSVINAFQTFGQIDMLTKGGPSNHTNLLVYSIYQDAFINHQFGTSSAEAVILAVIIFVLTIIQFKAGEKKVHYQ</sequence>
<dbReference type="SUPFAM" id="SSF161098">
    <property type="entry name" value="MetI-like"/>
    <property type="match status" value="1"/>
</dbReference>
<evidence type="ECO:0000256" key="4">
    <source>
        <dbReference type="ARBA" id="ARBA00022692"/>
    </source>
</evidence>
<proteinExistence type="inferred from homology"/>
<dbReference type="Gene3D" id="1.10.3720.10">
    <property type="entry name" value="MetI-like"/>
    <property type="match status" value="1"/>
</dbReference>
<feature type="transmembrane region" description="Helical" evidence="7">
    <location>
        <begin position="174"/>
        <end position="196"/>
    </location>
</feature>
<feature type="transmembrane region" description="Helical" evidence="7">
    <location>
        <begin position="89"/>
        <end position="114"/>
    </location>
</feature>
<dbReference type="GO" id="GO:0055085">
    <property type="term" value="P:transmembrane transport"/>
    <property type="evidence" value="ECO:0007669"/>
    <property type="project" value="InterPro"/>
</dbReference>
<accession>A0A150KI80</accession>
<keyword evidence="2 7" id="KW-0813">Transport</keyword>
<keyword evidence="4 7" id="KW-0812">Transmembrane</keyword>
<comment type="caution">
    <text evidence="9">The sequence shown here is derived from an EMBL/GenBank/DDBJ whole genome shotgun (WGS) entry which is preliminary data.</text>
</comment>
<comment type="similarity">
    <text evidence="7">Belongs to the binding-protein-dependent transport system permease family.</text>
</comment>
<evidence type="ECO:0000256" key="1">
    <source>
        <dbReference type="ARBA" id="ARBA00004651"/>
    </source>
</evidence>
<dbReference type="CDD" id="cd06261">
    <property type="entry name" value="TM_PBP2"/>
    <property type="match status" value="1"/>
</dbReference>